<reference evidence="1 2" key="1">
    <citation type="journal article" date="2016" name="DNA Res.">
        <title>The draft genome of MD-2 pineapple using hybrid error correction of long reads.</title>
        <authorList>
            <person name="Redwan R.M."/>
            <person name="Saidin A."/>
            <person name="Kumar S.V."/>
        </authorList>
    </citation>
    <scope>NUCLEOTIDE SEQUENCE [LARGE SCALE GENOMIC DNA]</scope>
    <source>
        <strain evidence="2">cv. MD2</strain>
        <tissue evidence="1">Leaf</tissue>
    </source>
</reference>
<proteinExistence type="predicted"/>
<accession>A0A199UCU0</accession>
<sequence>MKIPISSNSSPEKACVGARGDAVDAVVRAHHTANIPILHAHLEGTQERLDHILFVVAIDEEVSGRVPGVDVVGSVVLAAGGDLERAGVEIVGGLEARHVLQAADRVSLNAAAEVMGVGKLVAPGTILLNLEPPPTSETPWSASDHQLYWGMPRRCTPVAPFPVCPTFSASAMLSTSRFARTAYGNDLSQNPNCAMFSPSFSNRCGSHMYLYVYSGAFGFEFELSPWETAAKIVTRRRKID</sequence>
<organism evidence="1 2">
    <name type="scientific">Ananas comosus</name>
    <name type="common">Pineapple</name>
    <name type="synonym">Ananas ananas</name>
    <dbReference type="NCBI Taxonomy" id="4615"/>
    <lineage>
        <taxon>Eukaryota</taxon>
        <taxon>Viridiplantae</taxon>
        <taxon>Streptophyta</taxon>
        <taxon>Embryophyta</taxon>
        <taxon>Tracheophyta</taxon>
        <taxon>Spermatophyta</taxon>
        <taxon>Magnoliopsida</taxon>
        <taxon>Liliopsida</taxon>
        <taxon>Poales</taxon>
        <taxon>Bromeliaceae</taxon>
        <taxon>Bromelioideae</taxon>
        <taxon>Ananas</taxon>
    </lineage>
</organism>
<gene>
    <name evidence="1" type="ORF">ACMD2_01200</name>
</gene>
<dbReference type="AlphaFoldDB" id="A0A199UCU0"/>
<protein>
    <submittedName>
        <fullName evidence="1">Uncharacterized protein</fullName>
    </submittedName>
</protein>
<comment type="caution">
    <text evidence="1">The sequence shown here is derived from an EMBL/GenBank/DDBJ whole genome shotgun (WGS) entry which is preliminary data.</text>
</comment>
<evidence type="ECO:0000313" key="1">
    <source>
        <dbReference type="EMBL" id="OAY62576.1"/>
    </source>
</evidence>
<dbReference type="EMBL" id="LSRQ01008448">
    <property type="protein sequence ID" value="OAY62576.1"/>
    <property type="molecule type" value="Genomic_DNA"/>
</dbReference>
<name>A0A199UCU0_ANACO</name>
<evidence type="ECO:0000313" key="2">
    <source>
        <dbReference type="Proteomes" id="UP000092600"/>
    </source>
</evidence>
<dbReference type="Proteomes" id="UP000092600">
    <property type="component" value="Unassembled WGS sequence"/>
</dbReference>